<evidence type="ECO:0000256" key="1">
    <source>
        <dbReference type="ARBA" id="ARBA00022679"/>
    </source>
</evidence>
<dbReference type="AlphaFoldDB" id="A0A1G9JAQ0"/>
<reference evidence="4 5" key="1">
    <citation type="submission" date="2016-10" db="EMBL/GenBank/DDBJ databases">
        <authorList>
            <person name="de Groot N.N."/>
        </authorList>
    </citation>
    <scope>NUCLEOTIDE SEQUENCE [LARGE SCALE GENOMIC DNA]</scope>
    <source>
        <strain evidence="4 5">CGMCC 1.9159</strain>
    </source>
</reference>
<organism evidence="4 5">
    <name type="scientific">Tessaracoccus oleiagri</name>
    <dbReference type="NCBI Taxonomy" id="686624"/>
    <lineage>
        <taxon>Bacteria</taxon>
        <taxon>Bacillati</taxon>
        <taxon>Actinomycetota</taxon>
        <taxon>Actinomycetes</taxon>
        <taxon>Propionibacteriales</taxon>
        <taxon>Propionibacteriaceae</taxon>
        <taxon>Tessaracoccus</taxon>
    </lineage>
</organism>
<dbReference type="SUPFAM" id="SSF55729">
    <property type="entry name" value="Acyl-CoA N-acyltransferases (Nat)"/>
    <property type="match status" value="1"/>
</dbReference>
<dbReference type="GO" id="GO:0016747">
    <property type="term" value="F:acyltransferase activity, transferring groups other than amino-acyl groups"/>
    <property type="evidence" value="ECO:0007669"/>
    <property type="project" value="InterPro"/>
</dbReference>
<gene>
    <name evidence="4" type="ORF">SAMN04488242_1141</name>
</gene>
<dbReference type="PANTHER" id="PTHR43877:SF5">
    <property type="entry name" value="BLL8307 PROTEIN"/>
    <property type="match status" value="1"/>
</dbReference>
<keyword evidence="2" id="KW-0012">Acyltransferase</keyword>
<feature type="domain" description="N-acetyltransferase" evidence="3">
    <location>
        <begin position="3"/>
        <end position="153"/>
    </location>
</feature>
<dbReference type="InterPro" id="IPR050832">
    <property type="entry name" value="Bact_Acetyltransf"/>
</dbReference>
<dbReference type="Gene3D" id="3.40.630.30">
    <property type="match status" value="1"/>
</dbReference>
<sequence>MTLTIEPADFADPALADFVQAHIDDMWPTAPPESQHPLSLEELQRPGVRLWVARLDGVLVGTAALSRMAGGDLELKTMRTEPAARGRGVGTALLERVLAEAGASGAKRVWLETGSMEFFAPARALYAKYGFVECGPFGDYGPDPNSTFMVRVL</sequence>
<dbReference type="CDD" id="cd04301">
    <property type="entry name" value="NAT_SF"/>
    <property type="match status" value="1"/>
</dbReference>
<evidence type="ECO:0000259" key="3">
    <source>
        <dbReference type="PROSITE" id="PS51186"/>
    </source>
</evidence>
<evidence type="ECO:0000313" key="5">
    <source>
        <dbReference type="Proteomes" id="UP000199475"/>
    </source>
</evidence>
<dbReference type="InterPro" id="IPR016181">
    <property type="entry name" value="Acyl_CoA_acyltransferase"/>
</dbReference>
<keyword evidence="5" id="KW-1185">Reference proteome</keyword>
<accession>A0A1G9JAQ0</accession>
<evidence type="ECO:0000313" key="4">
    <source>
        <dbReference type="EMBL" id="SDL34620.1"/>
    </source>
</evidence>
<protein>
    <submittedName>
        <fullName evidence="4">Putative acetyltransferase</fullName>
    </submittedName>
</protein>
<keyword evidence="1 4" id="KW-0808">Transferase</keyword>
<dbReference type="Pfam" id="PF00583">
    <property type="entry name" value="Acetyltransf_1"/>
    <property type="match status" value="1"/>
</dbReference>
<dbReference type="PANTHER" id="PTHR43877">
    <property type="entry name" value="AMINOALKYLPHOSPHONATE N-ACETYLTRANSFERASE-RELATED-RELATED"/>
    <property type="match status" value="1"/>
</dbReference>
<dbReference type="InterPro" id="IPR000182">
    <property type="entry name" value="GNAT_dom"/>
</dbReference>
<dbReference type="Proteomes" id="UP000199475">
    <property type="component" value="Unassembled WGS sequence"/>
</dbReference>
<name>A0A1G9JAQ0_9ACTN</name>
<dbReference type="STRING" id="686624.SAMN04488242_1141"/>
<dbReference type="EMBL" id="FNGP01000002">
    <property type="protein sequence ID" value="SDL34620.1"/>
    <property type="molecule type" value="Genomic_DNA"/>
</dbReference>
<dbReference type="PROSITE" id="PS51186">
    <property type="entry name" value="GNAT"/>
    <property type="match status" value="1"/>
</dbReference>
<dbReference type="RefSeq" id="WP_093249827.1">
    <property type="nucleotide sequence ID" value="NZ_FNGP01000002.1"/>
</dbReference>
<proteinExistence type="predicted"/>
<dbReference type="OrthoDB" id="9803233at2"/>
<evidence type="ECO:0000256" key="2">
    <source>
        <dbReference type="ARBA" id="ARBA00023315"/>
    </source>
</evidence>